<dbReference type="PANTHER" id="PTHR31838:SF1">
    <property type="entry name" value="CENTROSOMAL PROTEIN OF 55 KDA"/>
    <property type="match status" value="1"/>
</dbReference>
<feature type="domain" description="TSG101 and ALIX binding" evidence="5">
    <location>
        <begin position="53"/>
        <end position="82"/>
    </location>
</feature>
<accession>A0A913Z721</accession>
<dbReference type="Proteomes" id="UP000887568">
    <property type="component" value="Unplaced"/>
</dbReference>
<dbReference type="GO" id="GO:0000281">
    <property type="term" value="P:mitotic cytokinesis"/>
    <property type="evidence" value="ECO:0007669"/>
    <property type="project" value="InterPro"/>
</dbReference>
<dbReference type="OMA" id="AQLEVCM"/>
<proteinExistence type="predicted"/>
<evidence type="ECO:0000313" key="8">
    <source>
        <dbReference type="Proteomes" id="UP000887568"/>
    </source>
</evidence>
<evidence type="ECO:0000256" key="1">
    <source>
        <dbReference type="ARBA" id="ARBA00004496"/>
    </source>
</evidence>
<evidence type="ECO:0000259" key="5">
    <source>
        <dbReference type="Pfam" id="PF12180"/>
    </source>
</evidence>
<reference evidence="7" key="1">
    <citation type="submission" date="2022-11" db="UniProtKB">
        <authorList>
            <consortium name="EnsemblMetazoa"/>
        </authorList>
    </citation>
    <scope>IDENTIFICATION</scope>
</reference>
<evidence type="ECO:0000256" key="4">
    <source>
        <dbReference type="SAM" id="Coils"/>
    </source>
</evidence>
<dbReference type="EnsemblMetazoa" id="XM_038190873.1">
    <property type="protein sequence ID" value="XP_038046801.1"/>
    <property type="gene ID" value="LOC119721008"/>
</dbReference>
<dbReference type="Gene3D" id="1.20.5.1180">
    <property type="entry name" value="Geminin coiled-coil domain"/>
    <property type="match status" value="1"/>
</dbReference>
<feature type="coiled-coil region" evidence="4">
    <location>
        <begin position="82"/>
        <end position="109"/>
    </location>
</feature>
<keyword evidence="8" id="KW-1185">Reference proteome</keyword>
<dbReference type="GO" id="GO:0005737">
    <property type="term" value="C:cytoplasm"/>
    <property type="evidence" value="ECO:0007669"/>
    <property type="project" value="UniProtKB-SubCell"/>
</dbReference>
<dbReference type="Gene3D" id="1.20.5.990">
    <property type="entry name" value="Nemo cc2-lz domain - 1d5 darpin complex"/>
    <property type="match status" value="1"/>
</dbReference>
<evidence type="ECO:0000256" key="2">
    <source>
        <dbReference type="ARBA" id="ARBA00022490"/>
    </source>
</evidence>
<comment type="subcellular location">
    <subcellularLocation>
        <location evidence="1">Cytoplasm</location>
    </subcellularLocation>
</comment>
<dbReference type="Pfam" id="PF12180">
    <property type="entry name" value="EABR"/>
    <property type="match status" value="1"/>
</dbReference>
<dbReference type="PANTHER" id="PTHR31838">
    <property type="entry name" value="CENTROSOMAL PROTEIN OF 55 KDA"/>
    <property type="match status" value="1"/>
</dbReference>
<dbReference type="AlphaFoldDB" id="A0A913Z721"/>
<dbReference type="InterPro" id="IPR038926">
    <property type="entry name" value="CEP55"/>
</dbReference>
<evidence type="ECO:0000259" key="6">
    <source>
        <dbReference type="Pfam" id="PF16516"/>
    </source>
</evidence>
<keyword evidence="2" id="KW-0963">Cytoplasm</keyword>
<dbReference type="GO" id="GO:0051896">
    <property type="term" value="P:regulation of phosphatidylinositol 3-kinase/protein kinase B signal transduction"/>
    <property type="evidence" value="ECO:0007669"/>
    <property type="project" value="InterPro"/>
</dbReference>
<evidence type="ECO:0000313" key="7">
    <source>
        <dbReference type="EnsemblMetazoa" id="XP_038046801.1"/>
    </source>
</evidence>
<feature type="coiled-coil region" evidence="4">
    <location>
        <begin position="138"/>
        <end position="172"/>
    </location>
</feature>
<dbReference type="GeneID" id="119721008"/>
<evidence type="ECO:0000256" key="3">
    <source>
        <dbReference type="ARBA" id="ARBA00023054"/>
    </source>
</evidence>
<dbReference type="Pfam" id="PF16516">
    <property type="entry name" value="CC2-LZ"/>
    <property type="match status" value="1"/>
</dbReference>
<feature type="coiled-coil region" evidence="4">
    <location>
        <begin position="198"/>
        <end position="232"/>
    </location>
</feature>
<dbReference type="InterPro" id="IPR022008">
    <property type="entry name" value="EABR"/>
</dbReference>
<feature type="domain" description="NF-kappa-B essential modulator NEMO CC2-LZ" evidence="6">
    <location>
        <begin position="133"/>
        <end position="222"/>
    </location>
</feature>
<sequence>MYKASVMCPTNGDRIVETKTAHLPSDMVSVEQFRLSQRQTAQMELENGRLASQLKEVVGMNTRWQRYDEQREAYVLKLHAANKELLGKLNALQKTYSELKEQISREKLREERPDLLKDPKVTEASNRTAPMCALDAKFARKEKEMATLTDQIERLEAQVAALQRSAAKRREDEEERIALFKAQLEVCMEDFRQERKDREKMNSDRLRLRKQLDEAEMTIARLHQEITDLVEETRWLRDRPSRLTHHYGETARVTSPLGLTHHYNYYATAPVKQNHVKRVGVAETTRQVGGYYGQDVPDDDDSLCRLQSDLTIDGDDRDGVASPTDRVNGATSPLDMTKVRDCVPVLSDEATGENPLKCPQCLVEFPVEKHVELSQHIELCTGDADVSSQ</sequence>
<name>A0A913Z721_PATMI</name>
<dbReference type="OrthoDB" id="6066489at2759"/>
<organism evidence="7 8">
    <name type="scientific">Patiria miniata</name>
    <name type="common">Bat star</name>
    <name type="synonym">Asterina miniata</name>
    <dbReference type="NCBI Taxonomy" id="46514"/>
    <lineage>
        <taxon>Eukaryota</taxon>
        <taxon>Metazoa</taxon>
        <taxon>Echinodermata</taxon>
        <taxon>Eleutherozoa</taxon>
        <taxon>Asterozoa</taxon>
        <taxon>Asteroidea</taxon>
        <taxon>Valvatacea</taxon>
        <taxon>Valvatida</taxon>
        <taxon>Asterinidae</taxon>
        <taxon>Patiria</taxon>
    </lineage>
</organism>
<keyword evidence="3 4" id="KW-0175">Coiled coil</keyword>
<dbReference type="InterPro" id="IPR032419">
    <property type="entry name" value="CC2-LZ_dom"/>
</dbReference>
<dbReference type="RefSeq" id="XP_038046801.1">
    <property type="nucleotide sequence ID" value="XM_038190873.1"/>
</dbReference>
<protein>
    <submittedName>
        <fullName evidence="7">Uncharacterized protein</fullName>
    </submittedName>
</protein>